<organism evidence="2 3">
    <name type="scientific">Verticillium dahliae</name>
    <name type="common">Verticillium wilt</name>
    <dbReference type="NCBI Taxonomy" id="27337"/>
    <lineage>
        <taxon>Eukaryota</taxon>
        <taxon>Fungi</taxon>
        <taxon>Dikarya</taxon>
        <taxon>Ascomycota</taxon>
        <taxon>Pezizomycotina</taxon>
        <taxon>Sordariomycetes</taxon>
        <taxon>Hypocreomycetidae</taxon>
        <taxon>Glomerellales</taxon>
        <taxon>Plectosphaerellaceae</taxon>
        <taxon>Verticillium</taxon>
    </lineage>
</organism>
<protein>
    <submittedName>
        <fullName evidence="2">Uncharacterized protein</fullName>
    </submittedName>
</protein>
<feature type="region of interest" description="Disordered" evidence="1">
    <location>
        <begin position="1"/>
        <end position="51"/>
    </location>
</feature>
<gene>
    <name evidence="2" type="ORF">VDGE_30271</name>
</gene>
<accession>A0A444S459</accession>
<reference evidence="2 3" key="1">
    <citation type="submission" date="2018-12" db="EMBL/GenBank/DDBJ databases">
        <title>Genome of Verticillium dahliae isolate Getta Getta.</title>
        <authorList>
            <person name="Gardiner D.M."/>
        </authorList>
    </citation>
    <scope>NUCLEOTIDE SEQUENCE [LARGE SCALE GENOMIC DNA]</scope>
    <source>
        <strain evidence="2 3">Getta Getta</strain>
    </source>
</reference>
<sequence length="70" mass="8103">MKAFEEPFEPSNRPNNSRTNQSEGRSAYMQRSKRDLRGKGPKTSVEDQTPSTLLLLAPLLPRPRYRHHLL</sequence>
<dbReference type="Proteomes" id="UP000288725">
    <property type="component" value="Unassembled WGS sequence"/>
</dbReference>
<feature type="compositionally biased region" description="Polar residues" evidence="1">
    <location>
        <begin position="12"/>
        <end position="24"/>
    </location>
</feature>
<evidence type="ECO:0000256" key="1">
    <source>
        <dbReference type="SAM" id="MobiDB-lite"/>
    </source>
</evidence>
<evidence type="ECO:0000313" key="3">
    <source>
        <dbReference type="Proteomes" id="UP000288725"/>
    </source>
</evidence>
<proteinExistence type="predicted"/>
<dbReference type="AlphaFoldDB" id="A0A444S459"/>
<name>A0A444S459_VERDA</name>
<dbReference type="EMBL" id="RSDZ01000031">
    <property type="protein sequence ID" value="RXG48139.1"/>
    <property type="molecule type" value="Genomic_DNA"/>
</dbReference>
<evidence type="ECO:0000313" key="2">
    <source>
        <dbReference type="EMBL" id="RXG48139.1"/>
    </source>
</evidence>
<comment type="caution">
    <text evidence="2">The sequence shown here is derived from an EMBL/GenBank/DDBJ whole genome shotgun (WGS) entry which is preliminary data.</text>
</comment>